<evidence type="ECO:0000259" key="10">
    <source>
        <dbReference type="SMART" id="SM00226"/>
    </source>
</evidence>
<dbReference type="Pfam" id="PF01451">
    <property type="entry name" value="LMWPc"/>
    <property type="match status" value="1"/>
</dbReference>
<name>A0AA39L851_SARSR</name>
<dbReference type="InterPro" id="IPR017867">
    <property type="entry name" value="Tyr_phospatase_low_mol_wt"/>
</dbReference>
<comment type="caution">
    <text evidence="11">The sequence shown here is derived from an EMBL/GenBank/DDBJ whole genome shotgun (WGS) entry which is preliminary data.</text>
</comment>
<dbReference type="PRINTS" id="PR00720">
    <property type="entry name" value="MAMMALPTPASE"/>
</dbReference>
<dbReference type="PANTHER" id="PTHR11717">
    <property type="entry name" value="LOW MOLECULAR WEIGHT PROTEIN TYROSINE PHOSPHATASE"/>
    <property type="match status" value="1"/>
</dbReference>
<evidence type="ECO:0000256" key="8">
    <source>
        <dbReference type="PIRSR" id="PIRSR617867-1"/>
    </source>
</evidence>
<dbReference type="Gene3D" id="3.40.50.2300">
    <property type="match status" value="1"/>
</dbReference>
<dbReference type="CDD" id="cd16343">
    <property type="entry name" value="LMWPTP"/>
    <property type="match status" value="1"/>
</dbReference>
<keyword evidence="6" id="KW-0904">Protein phosphatase</keyword>
<protein>
    <recommendedName>
        <fullName evidence="10">Phosphotyrosine protein phosphatase I domain-containing protein</fullName>
    </recommendedName>
</protein>
<evidence type="ECO:0000256" key="9">
    <source>
        <dbReference type="SAM" id="SignalP"/>
    </source>
</evidence>
<comment type="catalytic activity">
    <reaction evidence="1">
        <text>a phosphate monoester + H2O = an alcohol + phosphate</text>
        <dbReference type="Rhea" id="RHEA:15017"/>
        <dbReference type="ChEBI" id="CHEBI:15377"/>
        <dbReference type="ChEBI" id="CHEBI:30879"/>
        <dbReference type="ChEBI" id="CHEBI:43474"/>
        <dbReference type="ChEBI" id="CHEBI:67140"/>
        <dbReference type="EC" id="3.1.3.2"/>
    </reaction>
</comment>
<organism evidence="11 12">
    <name type="scientific">Sarocladium strictum</name>
    <name type="common">Black bundle disease fungus</name>
    <name type="synonym">Acremonium strictum</name>
    <dbReference type="NCBI Taxonomy" id="5046"/>
    <lineage>
        <taxon>Eukaryota</taxon>
        <taxon>Fungi</taxon>
        <taxon>Dikarya</taxon>
        <taxon>Ascomycota</taxon>
        <taxon>Pezizomycotina</taxon>
        <taxon>Sordariomycetes</taxon>
        <taxon>Hypocreomycetidae</taxon>
        <taxon>Hypocreales</taxon>
        <taxon>Sarocladiaceae</taxon>
        <taxon>Sarocladium</taxon>
    </lineage>
</organism>
<feature type="active site" description="Proton donor" evidence="8">
    <location>
        <position position="132"/>
    </location>
</feature>
<dbReference type="GO" id="GO:0004726">
    <property type="term" value="F:non-membrane spanning protein tyrosine phosphatase activity"/>
    <property type="evidence" value="ECO:0007669"/>
    <property type="project" value="InterPro"/>
</dbReference>
<keyword evidence="9" id="KW-0732">Signal</keyword>
<evidence type="ECO:0000256" key="4">
    <source>
        <dbReference type="ARBA" id="ARBA00022490"/>
    </source>
</evidence>
<reference evidence="11" key="1">
    <citation type="submission" date="2022-10" db="EMBL/GenBank/DDBJ databases">
        <title>Determination and structural analysis of whole genome sequence of Sarocladium strictum F4-1.</title>
        <authorList>
            <person name="Hu L."/>
            <person name="Jiang Y."/>
        </authorList>
    </citation>
    <scope>NUCLEOTIDE SEQUENCE</scope>
    <source>
        <strain evidence="11">F4-1</strain>
    </source>
</reference>
<evidence type="ECO:0000256" key="6">
    <source>
        <dbReference type="ARBA" id="ARBA00022912"/>
    </source>
</evidence>
<feature type="domain" description="Phosphotyrosine protein phosphatase I" evidence="10">
    <location>
        <begin position="5"/>
        <end position="158"/>
    </location>
</feature>
<evidence type="ECO:0000256" key="2">
    <source>
        <dbReference type="ARBA" id="ARBA00004496"/>
    </source>
</evidence>
<dbReference type="Proteomes" id="UP001175261">
    <property type="component" value="Unassembled WGS sequence"/>
</dbReference>
<dbReference type="InterPro" id="IPR023485">
    <property type="entry name" value="Ptyr_pPase"/>
</dbReference>
<dbReference type="AlphaFoldDB" id="A0AA39L851"/>
<evidence type="ECO:0000313" key="11">
    <source>
        <dbReference type="EMBL" id="KAK0387349.1"/>
    </source>
</evidence>
<accession>A0AA39L851</accession>
<evidence type="ECO:0000256" key="5">
    <source>
        <dbReference type="ARBA" id="ARBA00022801"/>
    </source>
</evidence>
<keyword evidence="5" id="KW-0378">Hydrolase</keyword>
<dbReference type="InterPro" id="IPR002115">
    <property type="entry name" value="Tyr_Pase_low_mol_wt_mml"/>
</dbReference>
<dbReference type="InterPro" id="IPR036196">
    <property type="entry name" value="Ptyr_pPase_sf"/>
</dbReference>
<comment type="catalytic activity">
    <reaction evidence="7">
        <text>O-phospho-L-tyrosyl-[protein] + H2O = L-tyrosyl-[protein] + phosphate</text>
        <dbReference type="Rhea" id="RHEA:10684"/>
        <dbReference type="Rhea" id="RHEA-COMP:10136"/>
        <dbReference type="Rhea" id="RHEA-COMP:20101"/>
        <dbReference type="ChEBI" id="CHEBI:15377"/>
        <dbReference type="ChEBI" id="CHEBI:43474"/>
        <dbReference type="ChEBI" id="CHEBI:46858"/>
        <dbReference type="ChEBI" id="CHEBI:61978"/>
        <dbReference type="EC" id="3.1.3.48"/>
    </reaction>
</comment>
<comment type="subcellular location">
    <subcellularLocation>
        <location evidence="2">Cytoplasm</location>
    </subcellularLocation>
</comment>
<feature type="chain" id="PRO_5041433177" description="Phosphotyrosine protein phosphatase I domain-containing protein" evidence="9">
    <location>
        <begin position="22"/>
        <end position="164"/>
    </location>
</feature>
<keyword evidence="4" id="KW-0963">Cytoplasm</keyword>
<dbReference type="SMART" id="SM00226">
    <property type="entry name" value="LMWPc"/>
    <property type="match status" value="1"/>
</dbReference>
<dbReference type="PANTHER" id="PTHR11717:SF7">
    <property type="entry name" value="LOW MOLECULAR WEIGHT PHOSPHOTYROSINE PROTEIN PHOSPHATASE"/>
    <property type="match status" value="1"/>
</dbReference>
<evidence type="ECO:0000313" key="12">
    <source>
        <dbReference type="Proteomes" id="UP001175261"/>
    </source>
</evidence>
<dbReference type="GO" id="GO:0005737">
    <property type="term" value="C:cytoplasm"/>
    <property type="evidence" value="ECO:0007669"/>
    <property type="project" value="UniProtKB-SubCell"/>
</dbReference>
<dbReference type="GO" id="GO:0003993">
    <property type="term" value="F:acid phosphatase activity"/>
    <property type="evidence" value="ECO:0007669"/>
    <property type="project" value="UniProtKB-EC"/>
</dbReference>
<gene>
    <name evidence="11" type="ORF">NLU13_5662</name>
</gene>
<feature type="signal peptide" evidence="9">
    <location>
        <begin position="1"/>
        <end position="21"/>
    </location>
</feature>
<evidence type="ECO:0000256" key="3">
    <source>
        <dbReference type="ARBA" id="ARBA00011063"/>
    </source>
</evidence>
<evidence type="ECO:0000256" key="1">
    <source>
        <dbReference type="ARBA" id="ARBA00000032"/>
    </source>
</evidence>
<feature type="active site" evidence="8">
    <location>
        <position position="17"/>
    </location>
</feature>
<keyword evidence="12" id="KW-1185">Reference proteome</keyword>
<dbReference type="PRINTS" id="PR00719">
    <property type="entry name" value="LMWPTPASE"/>
</dbReference>
<dbReference type="FunFam" id="3.40.50.2300:FF:000105">
    <property type="entry name" value="Low molecular weight phosphotyrosine protein"/>
    <property type="match status" value="1"/>
</dbReference>
<dbReference type="InterPro" id="IPR050438">
    <property type="entry name" value="LMW_PTPase"/>
</dbReference>
<dbReference type="EMBL" id="JAPDFR010000004">
    <property type="protein sequence ID" value="KAK0387349.1"/>
    <property type="molecule type" value="Genomic_DNA"/>
</dbReference>
<feature type="active site" description="Nucleophile" evidence="8">
    <location>
        <position position="11"/>
    </location>
</feature>
<proteinExistence type="inferred from homology"/>
<dbReference type="SUPFAM" id="SSF52788">
    <property type="entry name" value="Phosphotyrosine protein phosphatases I"/>
    <property type="match status" value="1"/>
</dbReference>
<sequence length="164" mass="18441">MSGKTSVLFVCLGNICRSTMAEGTFRDLVKKEPAYQEKIGRIDSCGTGAYHVGDEPDDRTMSTLEANGITDYTHAARKFSPKDFDTFDYIFAMDKSNLSDLQRLQRQKPDSKAKVMLYGEYSGKGKAEVVTDPYYGGRDGFSKAYEQCMRFGKEFLKEIVDGEE</sequence>
<evidence type="ECO:0000256" key="7">
    <source>
        <dbReference type="ARBA" id="ARBA00051722"/>
    </source>
</evidence>
<comment type="similarity">
    <text evidence="3">Belongs to the low molecular weight phosphotyrosine protein phosphatase family.</text>
</comment>